<dbReference type="RefSeq" id="WP_245862423.1">
    <property type="nucleotide sequence ID" value="NZ_PDJG01000001.1"/>
</dbReference>
<evidence type="ECO:0000256" key="2">
    <source>
        <dbReference type="PIRSR" id="PIRSR640198-2"/>
    </source>
</evidence>
<name>A0A2A9E5E4_9MICO</name>
<reference evidence="5 6" key="1">
    <citation type="submission" date="2017-10" db="EMBL/GenBank/DDBJ databases">
        <title>Sequencing the genomes of 1000 actinobacteria strains.</title>
        <authorList>
            <person name="Klenk H.-P."/>
        </authorList>
    </citation>
    <scope>NUCLEOTIDE SEQUENCE [LARGE SCALE GENOMIC DNA]</scope>
    <source>
        <strain evidence="5 6">DSM 18966</strain>
    </source>
</reference>
<dbReference type="AlphaFoldDB" id="A0A2A9E5E4"/>
<gene>
    <name evidence="5" type="ORF">ATL42_2083</name>
</gene>
<comment type="caution">
    <text evidence="5">The sequence shown here is derived from an EMBL/GenBank/DDBJ whole genome shotgun (WGS) entry which is preliminary data.</text>
</comment>
<dbReference type="Proteomes" id="UP000225548">
    <property type="component" value="Unassembled WGS sequence"/>
</dbReference>
<dbReference type="InterPro" id="IPR040198">
    <property type="entry name" value="Fido_containing"/>
</dbReference>
<keyword evidence="2" id="KW-0547">Nucleotide-binding</keyword>
<accession>A0A2A9E5E4</accession>
<dbReference type="InterPro" id="IPR036597">
    <property type="entry name" value="Fido-like_dom_sf"/>
</dbReference>
<evidence type="ECO:0000256" key="1">
    <source>
        <dbReference type="PIRSR" id="PIRSR640198-1"/>
    </source>
</evidence>
<evidence type="ECO:0000256" key="3">
    <source>
        <dbReference type="SAM" id="MobiDB-lite"/>
    </source>
</evidence>
<dbReference type="PANTHER" id="PTHR13504:SF38">
    <property type="entry name" value="FIDO DOMAIN-CONTAINING PROTEIN"/>
    <property type="match status" value="1"/>
</dbReference>
<keyword evidence="6" id="KW-1185">Reference proteome</keyword>
<dbReference type="SUPFAM" id="SSF140931">
    <property type="entry name" value="Fic-like"/>
    <property type="match status" value="1"/>
</dbReference>
<proteinExistence type="predicted"/>
<dbReference type="Pfam" id="PF02661">
    <property type="entry name" value="Fic"/>
    <property type="match status" value="1"/>
</dbReference>
<feature type="region of interest" description="Disordered" evidence="3">
    <location>
        <begin position="1"/>
        <end position="58"/>
    </location>
</feature>
<dbReference type="InterPro" id="IPR003812">
    <property type="entry name" value="Fido"/>
</dbReference>
<dbReference type="PANTHER" id="PTHR13504">
    <property type="entry name" value="FIDO DOMAIN-CONTAINING PROTEIN DDB_G0283145"/>
    <property type="match status" value="1"/>
</dbReference>
<dbReference type="GO" id="GO:0005524">
    <property type="term" value="F:ATP binding"/>
    <property type="evidence" value="ECO:0007669"/>
    <property type="project" value="UniProtKB-KW"/>
</dbReference>
<organism evidence="5 6">
    <name type="scientific">Sanguibacter antarcticus</name>
    <dbReference type="NCBI Taxonomy" id="372484"/>
    <lineage>
        <taxon>Bacteria</taxon>
        <taxon>Bacillati</taxon>
        <taxon>Actinomycetota</taxon>
        <taxon>Actinomycetes</taxon>
        <taxon>Micrococcales</taxon>
        <taxon>Sanguibacteraceae</taxon>
        <taxon>Sanguibacter</taxon>
    </lineage>
</organism>
<sequence length="421" mass="44818">MTTDDQARTPTGRRRAAGAHHEPPLNLRRPGWPTFSSEAVPWDPSTEAYGPRTGRAQHRGPYEAAIAPTIADAHVYLSSAASALVAEATAEIARFDGEALGATTSFAALLLRTEASSSSQIEDLTSSAKAIALAELGRNGRANADQIVANVTAMTSALAHAERLDPDAILAMHQALMARHLPKDAGRWRTQQVWIGGSSRSPHNAAYVAPTHPRVPAAIDDLVAFAGRDDIAVLAQAALTHAQFESIHPFPDGNGRTGRALLHAQLRNGGLTRTSIVPVSAGLLSDTARYFAALTIYRSGDIEPIVTEVAEAVFPALANSRQLIADVTSARASWGEQIHARRGASAWGLADLLTTRPVVDTKLTAAELGISTVNAQLAIDRLVDDGVLEQIGHGQRDRVWQAGEVLDAMEGFATRSRQRVH</sequence>
<evidence type="ECO:0000313" key="5">
    <source>
        <dbReference type="EMBL" id="PFG34178.1"/>
    </source>
</evidence>
<dbReference type="PROSITE" id="PS51459">
    <property type="entry name" value="FIDO"/>
    <property type="match status" value="1"/>
</dbReference>
<protein>
    <submittedName>
        <fullName evidence="5">Fic family protein</fullName>
    </submittedName>
</protein>
<dbReference type="Gene3D" id="1.10.3290.10">
    <property type="entry name" value="Fido-like domain"/>
    <property type="match status" value="1"/>
</dbReference>
<dbReference type="EMBL" id="PDJG01000001">
    <property type="protein sequence ID" value="PFG34178.1"/>
    <property type="molecule type" value="Genomic_DNA"/>
</dbReference>
<feature type="binding site" evidence="2">
    <location>
        <begin position="252"/>
        <end position="259"/>
    </location>
    <ligand>
        <name>ATP</name>
        <dbReference type="ChEBI" id="CHEBI:30616"/>
    </ligand>
</feature>
<feature type="active site" evidence="1">
    <location>
        <position position="248"/>
    </location>
</feature>
<keyword evidence="2" id="KW-0067">ATP-binding</keyword>
<evidence type="ECO:0000313" key="6">
    <source>
        <dbReference type="Proteomes" id="UP000225548"/>
    </source>
</evidence>
<feature type="domain" description="Fido" evidence="4">
    <location>
        <begin position="164"/>
        <end position="311"/>
    </location>
</feature>
<evidence type="ECO:0000259" key="4">
    <source>
        <dbReference type="PROSITE" id="PS51459"/>
    </source>
</evidence>